<dbReference type="InterPro" id="IPR036121">
    <property type="entry name" value="ATPase_F1/V1/A1_a/bsu_N_sf"/>
</dbReference>
<comment type="similarity">
    <text evidence="2 12">Belongs to the ATPase alpha/beta chains family.</text>
</comment>
<evidence type="ECO:0000259" key="13">
    <source>
        <dbReference type="SMART" id="SM00382"/>
    </source>
</evidence>
<keyword evidence="3 12" id="KW-0813">Transport</keyword>
<comment type="catalytic activity">
    <reaction evidence="12">
        <text>ATP + H2O + 4 H(+)(in) = ADP + phosphate + 5 H(+)(out)</text>
        <dbReference type="Rhea" id="RHEA:57720"/>
        <dbReference type="ChEBI" id="CHEBI:15377"/>
        <dbReference type="ChEBI" id="CHEBI:15378"/>
        <dbReference type="ChEBI" id="CHEBI:30616"/>
        <dbReference type="ChEBI" id="CHEBI:43474"/>
        <dbReference type="ChEBI" id="CHEBI:456216"/>
        <dbReference type="EC" id="7.1.2.2"/>
    </reaction>
</comment>
<dbReference type="InterPro" id="IPR027417">
    <property type="entry name" value="P-loop_NTPase"/>
</dbReference>
<dbReference type="CDD" id="cd18110">
    <property type="entry name" value="ATP-synt_F1_beta_C"/>
    <property type="match status" value="1"/>
</dbReference>
<keyword evidence="9 12" id="KW-0472">Membrane</keyword>
<evidence type="ECO:0000256" key="9">
    <source>
        <dbReference type="ARBA" id="ARBA00023136"/>
    </source>
</evidence>
<keyword evidence="8 12" id="KW-0406">Ion transport</keyword>
<evidence type="ECO:0000256" key="10">
    <source>
        <dbReference type="ARBA" id="ARBA00023196"/>
    </source>
</evidence>
<comment type="subcellular location">
    <subcellularLocation>
        <location evidence="12">Cell membrane</location>
        <topology evidence="12">Peripheral membrane protein</topology>
    </subcellularLocation>
    <subcellularLocation>
        <location evidence="1">Membrane</location>
    </subcellularLocation>
</comment>
<feature type="domain" description="AAA+ ATPase" evidence="13">
    <location>
        <begin position="143"/>
        <end position="328"/>
    </location>
</feature>
<keyword evidence="12" id="KW-1003">Cell membrane</keyword>
<evidence type="ECO:0000256" key="11">
    <source>
        <dbReference type="ARBA" id="ARBA00023310"/>
    </source>
</evidence>
<comment type="function">
    <text evidence="12">Produces ATP from ADP in the presence of a proton gradient across the membrane. The catalytic sites are hosted primarily by the beta subunits.</text>
</comment>
<evidence type="ECO:0000256" key="3">
    <source>
        <dbReference type="ARBA" id="ARBA00022448"/>
    </source>
</evidence>
<dbReference type="SMART" id="SM00382">
    <property type="entry name" value="AAA"/>
    <property type="match status" value="1"/>
</dbReference>
<dbReference type="PANTHER" id="PTHR15184:SF71">
    <property type="entry name" value="ATP SYNTHASE SUBUNIT BETA, MITOCHONDRIAL"/>
    <property type="match status" value="1"/>
</dbReference>
<dbReference type="CDD" id="cd01133">
    <property type="entry name" value="F1-ATPase_beta_CD"/>
    <property type="match status" value="1"/>
</dbReference>
<keyword evidence="5 12" id="KW-0375">Hydrogen ion transport</keyword>
<feature type="binding site" evidence="12">
    <location>
        <begin position="151"/>
        <end position="158"/>
    </location>
    <ligand>
        <name>ATP</name>
        <dbReference type="ChEBI" id="CHEBI:30616"/>
    </ligand>
</feature>
<keyword evidence="11 12" id="KW-0066">ATP synthesis</keyword>
<sequence>MANAKGKVTQIIGAVVDVHFEDELPEILNALDTTNNGKKLVLEVAQHLGENTVRTIAMDATEGLVRGAEVIDTGAPIAVPVGNATLGRILNVVGEPIDEKGPVETTETRSIHQDAPDFADQATESEVLVTGIKVVDLLAPYAKGGKIGLFGGAGVGKTVLIMELINNIAKVHSGVSVFAGVGERTREGNDLYHEMIESGVIVPDKLEDSKIALVYGQMNEPPGARMRIALSGLTLAEQFRDSTGADVLFFVDNIFRFTQAGSEVSALLGRIPSAVGYQPTLATDMGAMQERITSTKSGSITSVQAVYVPADDLTDPAPATSFAHLDATTVLNRAISEKGIYPAVDPLDSTSRLLDPAIVGEEHYAVATEVQQILQRYKSLQDIIAILGMDELSEEDKLTVARARKIERFMSQPFDVAQVFTGSPGVQVPLDVTIASFKAVVAGEYDHLPEAAFLMVGGIDDVIAKAEKMAAEAA</sequence>
<evidence type="ECO:0000313" key="14">
    <source>
        <dbReference type="EMBL" id="NVO54358.1"/>
    </source>
</evidence>
<dbReference type="Pfam" id="PF22919">
    <property type="entry name" value="ATP-synt_VA_C"/>
    <property type="match status" value="1"/>
</dbReference>
<protein>
    <recommendedName>
        <fullName evidence="12">ATP synthase subunit beta</fullName>
        <ecNumber evidence="12">7.1.2.2</ecNumber>
    </recommendedName>
    <alternativeName>
        <fullName evidence="12">ATP synthase F1 sector subunit beta</fullName>
    </alternativeName>
    <alternativeName>
        <fullName evidence="12">F-ATPase subunit beta</fullName>
    </alternativeName>
</protein>
<dbReference type="PROSITE" id="PS00152">
    <property type="entry name" value="ATPASE_ALPHA_BETA"/>
    <property type="match status" value="1"/>
</dbReference>
<dbReference type="InterPro" id="IPR004100">
    <property type="entry name" value="ATPase_F1/V1/A1_a/bsu_N"/>
</dbReference>
<organism evidence="14 15">
    <name type="scientific">Ruegeria haliotis</name>
    <dbReference type="NCBI Taxonomy" id="2747601"/>
    <lineage>
        <taxon>Bacteria</taxon>
        <taxon>Pseudomonadati</taxon>
        <taxon>Pseudomonadota</taxon>
        <taxon>Alphaproteobacteria</taxon>
        <taxon>Rhodobacterales</taxon>
        <taxon>Roseobacteraceae</taxon>
        <taxon>Ruegeria</taxon>
    </lineage>
</organism>
<reference evidence="14 15" key="1">
    <citation type="submission" date="2020-06" db="EMBL/GenBank/DDBJ databases">
        <authorList>
            <person name="Cao W.R."/>
        </authorList>
    </citation>
    <scope>NUCLEOTIDE SEQUENCE [LARGE SCALE GENOMIC DNA]</scope>
    <source>
        <strain evidence="14 15">B1Z28</strain>
    </source>
</reference>
<dbReference type="Gene3D" id="3.40.50.300">
    <property type="entry name" value="P-loop containing nucleotide triphosphate hydrolases"/>
    <property type="match status" value="1"/>
</dbReference>
<evidence type="ECO:0000256" key="6">
    <source>
        <dbReference type="ARBA" id="ARBA00022840"/>
    </source>
</evidence>
<name>A0ABX2PJQ5_9RHOB</name>
<proteinExistence type="inferred from homology"/>
<keyword evidence="4 12" id="KW-0547">Nucleotide-binding</keyword>
<keyword evidence="6 12" id="KW-0067">ATP-binding</keyword>
<keyword evidence="7 12" id="KW-1278">Translocase</keyword>
<dbReference type="Proteomes" id="UP000630805">
    <property type="component" value="Unassembled WGS sequence"/>
</dbReference>
<dbReference type="NCBIfam" id="TIGR01039">
    <property type="entry name" value="atpD"/>
    <property type="match status" value="1"/>
</dbReference>
<dbReference type="EC" id="7.1.2.2" evidence="12"/>
<dbReference type="SUPFAM" id="SSF47917">
    <property type="entry name" value="C-terminal domain of alpha and beta subunits of F1 ATP synthase"/>
    <property type="match status" value="1"/>
</dbReference>
<dbReference type="SUPFAM" id="SSF50615">
    <property type="entry name" value="N-terminal domain of alpha and beta subunits of F1 ATP synthase"/>
    <property type="match status" value="1"/>
</dbReference>
<keyword evidence="15" id="KW-1185">Reference proteome</keyword>
<evidence type="ECO:0000256" key="4">
    <source>
        <dbReference type="ARBA" id="ARBA00022741"/>
    </source>
</evidence>
<evidence type="ECO:0000256" key="1">
    <source>
        <dbReference type="ARBA" id="ARBA00004370"/>
    </source>
</evidence>
<dbReference type="Pfam" id="PF02874">
    <property type="entry name" value="ATP-synt_ab_N"/>
    <property type="match status" value="1"/>
</dbReference>
<dbReference type="InterPro" id="IPR024034">
    <property type="entry name" value="ATPase_F1/V1_b/a_C"/>
</dbReference>
<dbReference type="InterPro" id="IPR003593">
    <property type="entry name" value="AAA+_ATPase"/>
</dbReference>
<dbReference type="PIRSF" id="PIRSF039072">
    <property type="entry name" value="ATPase_subunit_beta"/>
    <property type="match status" value="1"/>
</dbReference>
<accession>A0ABX2PJQ5</accession>
<comment type="caution">
    <text evidence="14">The sequence shown here is derived from an EMBL/GenBank/DDBJ whole genome shotgun (WGS) entry which is preliminary data.</text>
</comment>
<dbReference type="PANTHER" id="PTHR15184">
    <property type="entry name" value="ATP SYNTHASE"/>
    <property type="match status" value="1"/>
</dbReference>
<dbReference type="HAMAP" id="MF_01347">
    <property type="entry name" value="ATP_synth_beta_bact"/>
    <property type="match status" value="1"/>
</dbReference>
<dbReference type="InterPro" id="IPR055190">
    <property type="entry name" value="ATP-synt_VA_C"/>
</dbReference>
<evidence type="ECO:0000256" key="8">
    <source>
        <dbReference type="ARBA" id="ARBA00023065"/>
    </source>
</evidence>
<dbReference type="InterPro" id="IPR000194">
    <property type="entry name" value="ATPase_F1/V1/A1_a/bsu_nucl-bd"/>
</dbReference>
<dbReference type="InterPro" id="IPR005722">
    <property type="entry name" value="ATP_synth_F1_bsu"/>
</dbReference>
<dbReference type="RefSeq" id="WP_176861355.1">
    <property type="nucleotide sequence ID" value="NZ_JABXWT010000001.1"/>
</dbReference>
<dbReference type="InterPro" id="IPR020003">
    <property type="entry name" value="ATPase_a/bsu_AS"/>
</dbReference>
<dbReference type="EMBL" id="JABXWT010000001">
    <property type="protein sequence ID" value="NVO54358.1"/>
    <property type="molecule type" value="Genomic_DNA"/>
</dbReference>
<dbReference type="CDD" id="cd18115">
    <property type="entry name" value="ATP-synt_F1_beta_N"/>
    <property type="match status" value="1"/>
</dbReference>
<dbReference type="InterPro" id="IPR050053">
    <property type="entry name" value="ATPase_alpha/beta_chains"/>
</dbReference>
<evidence type="ECO:0000256" key="5">
    <source>
        <dbReference type="ARBA" id="ARBA00022781"/>
    </source>
</evidence>
<dbReference type="SUPFAM" id="SSF52540">
    <property type="entry name" value="P-loop containing nucleoside triphosphate hydrolases"/>
    <property type="match status" value="1"/>
</dbReference>
<evidence type="ECO:0000256" key="12">
    <source>
        <dbReference type="HAMAP-Rule" id="MF_01347"/>
    </source>
</evidence>
<dbReference type="Pfam" id="PF00006">
    <property type="entry name" value="ATP-synt_ab"/>
    <property type="match status" value="1"/>
</dbReference>
<keyword evidence="10 12" id="KW-0139">CF(1)</keyword>
<dbReference type="Gene3D" id="2.40.10.170">
    <property type="match status" value="1"/>
</dbReference>
<dbReference type="Gene3D" id="1.10.1140.10">
    <property type="entry name" value="Bovine Mitochondrial F1-atpase, Atp Synthase Beta Chain, Chain D, domain 3"/>
    <property type="match status" value="1"/>
</dbReference>
<evidence type="ECO:0000313" key="15">
    <source>
        <dbReference type="Proteomes" id="UP000630805"/>
    </source>
</evidence>
<gene>
    <name evidence="12 14" type="primary">atpD</name>
    <name evidence="14" type="ORF">HW561_00965</name>
</gene>
<evidence type="ECO:0000256" key="2">
    <source>
        <dbReference type="ARBA" id="ARBA00008936"/>
    </source>
</evidence>
<evidence type="ECO:0000256" key="7">
    <source>
        <dbReference type="ARBA" id="ARBA00022967"/>
    </source>
</evidence>